<dbReference type="PANTHER" id="PTHR30619:SF1">
    <property type="entry name" value="RECOMBINATION PROTEIN 2"/>
    <property type="match status" value="1"/>
</dbReference>
<keyword evidence="2" id="KW-1003">Cell membrane</keyword>
<evidence type="ECO:0000256" key="6">
    <source>
        <dbReference type="SAM" id="Phobius"/>
    </source>
</evidence>
<evidence type="ECO:0000256" key="4">
    <source>
        <dbReference type="ARBA" id="ARBA00022989"/>
    </source>
</evidence>
<dbReference type="Pfam" id="PF00753">
    <property type="entry name" value="Lactamase_B"/>
    <property type="match status" value="1"/>
</dbReference>
<dbReference type="InterPro" id="IPR025405">
    <property type="entry name" value="DUF4131"/>
</dbReference>
<keyword evidence="5 6" id="KW-0472">Membrane</keyword>
<name>A0ABU0AE45_9BACI</name>
<dbReference type="RefSeq" id="WP_307473145.1">
    <property type="nucleotide sequence ID" value="NZ_JAUSUB010000004.1"/>
</dbReference>
<feature type="transmembrane region" description="Helical" evidence="6">
    <location>
        <begin position="334"/>
        <end position="350"/>
    </location>
</feature>
<dbReference type="Gene3D" id="3.60.15.10">
    <property type="entry name" value="Ribonuclease Z/Hydroxyacylglutathione hydrolase-like"/>
    <property type="match status" value="1"/>
</dbReference>
<keyword evidence="4 6" id="KW-1133">Transmembrane helix</keyword>
<dbReference type="InterPro" id="IPR035681">
    <property type="entry name" value="ComA-like_MBL"/>
</dbReference>
<evidence type="ECO:0000256" key="1">
    <source>
        <dbReference type="ARBA" id="ARBA00004651"/>
    </source>
</evidence>
<keyword evidence="3 6" id="KW-0812">Transmembrane</keyword>
<feature type="transmembrane region" description="Helical" evidence="6">
    <location>
        <begin position="484"/>
        <end position="504"/>
    </location>
</feature>
<dbReference type="EMBL" id="JAUSUB010000004">
    <property type="protein sequence ID" value="MDQ0269521.1"/>
    <property type="molecule type" value="Genomic_DNA"/>
</dbReference>
<feature type="transmembrane region" description="Helical" evidence="6">
    <location>
        <begin position="7"/>
        <end position="35"/>
    </location>
</feature>
<dbReference type="CDD" id="cd07731">
    <property type="entry name" value="ComA-like_MBL-fold"/>
    <property type="match status" value="1"/>
</dbReference>
<evidence type="ECO:0000313" key="8">
    <source>
        <dbReference type="EMBL" id="MDQ0269521.1"/>
    </source>
</evidence>
<evidence type="ECO:0000259" key="7">
    <source>
        <dbReference type="SMART" id="SM00849"/>
    </source>
</evidence>
<comment type="subcellular location">
    <subcellularLocation>
        <location evidence="1">Cell membrane</location>
        <topology evidence="1">Multi-pass membrane protein</topology>
    </subcellularLocation>
</comment>
<reference evidence="8 9" key="1">
    <citation type="submission" date="2023-07" db="EMBL/GenBank/DDBJ databases">
        <title>Genomic Encyclopedia of Type Strains, Phase IV (KMG-IV): sequencing the most valuable type-strain genomes for metagenomic binning, comparative biology and taxonomic classification.</title>
        <authorList>
            <person name="Goeker M."/>
        </authorList>
    </citation>
    <scope>NUCLEOTIDE SEQUENCE [LARGE SCALE GENOMIC DNA]</scope>
    <source>
        <strain evidence="8 9">DSM 23494</strain>
    </source>
</reference>
<feature type="domain" description="Metallo-beta-lactamase" evidence="7">
    <location>
        <begin position="514"/>
        <end position="724"/>
    </location>
</feature>
<dbReference type="SMART" id="SM00849">
    <property type="entry name" value="Lactamase_B"/>
    <property type="match status" value="1"/>
</dbReference>
<dbReference type="Pfam" id="PF03772">
    <property type="entry name" value="Competence"/>
    <property type="match status" value="1"/>
</dbReference>
<gene>
    <name evidence="8" type="ORF">J2S17_001392</name>
</gene>
<sequence>MKGKWTYIAFAALLGILSAFISPIFFVIIVFLHFFLIKIKQFKKNQIILLLLVFAGFFLRTEWAEKQNISQFAGAETNFHILFHREWQLNGDFLSAEIKELHSKEKMMLRYKVKTKEEKEGLMDHLHAGFSCSVSGVLTRPSAAVNPNGFDYMNYLAHKQIYWLLEINELDTQRCSSQNPSFSTFFQNLRNKGISYIQNQFPTDTAPLAAALLFGDRGLIDEQTIGAYRRLGVIHLLAISGLHVGMLTGMIFYMGIRLGVTKESMTNFLLFFLPCYAILAGAAPSVLRAVCMLMIALLARKYLSSLLTQDVISLVMIAYTFAAPYIIFHVGFQLSFVVTFLLILSAPVLIKRITHPLGLLLATSLVCQLAATPILLYYFFEVSVVSIIANAIYVPLFSVVILPVLLFLFVVHLLVGEVLTIPLIVTNLLFKWLDKFSGSFAEIPFAVLTLGRPHPLLILCYLIVIPVFFLIWEKKSGFRFFMRSLLLPVMVLFIHFLSTTYSPYGEVTFIDVGQGDSIFIKLPYGQGNYLIDTGGVLMFETEEWQRRKKGYDPGKEVVLPFLKSRGVRVIDKLILTHGDADHIGGAKAILSEVNIKEIVMPVTKEVSDLEKALLTAASEKKVPVRFIQSGENWASSDASFFVLSPEERIANKNDGSLVIYGEMGGLTWLFTGDLEEEGERRLIEVYPSLTVDILKVGHHGSKSSSTNEFLTSVNPSIAIITAGRNNRYGHPHAEVVDRLGEKGVRVLRTDLHGAITYKFSRDGGTFFVVLP</sequence>
<dbReference type="Pfam" id="PF13567">
    <property type="entry name" value="DUF4131"/>
    <property type="match status" value="1"/>
</dbReference>
<dbReference type="InterPro" id="IPR052159">
    <property type="entry name" value="Competence_DNA_uptake"/>
</dbReference>
<dbReference type="InterPro" id="IPR036866">
    <property type="entry name" value="RibonucZ/Hydroxyglut_hydro"/>
</dbReference>
<dbReference type="InterPro" id="IPR004477">
    <property type="entry name" value="ComEC_N"/>
</dbReference>
<keyword evidence="9" id="KW-1185">Reference proteome</keyword>
<comment type="caution">
    <text evidence="8">The sequence shown here is derived from an EMBL/GenBank/DDBJ whole genome shotgun (WGS) entry which is preliminary data.</text>
</comment>
<dbReference type="NCBIfam" id="TIGR00360">
    <property type="entry name" value="ComEC_N-term"/>
    <property type="match status" value="1"/>
</dbReference>
<feature type="transmembrane region" description="Helical" evidence="6">
    <location>
        <begin position="311"/>
        <end position="328"/>
    </location>
</feature>
<feature type="transmembrane region" description="Helical" evidence="6">
    <location>
        <begin position="392"/>
        <end position="411"/>
    </location>
</feature>
<evidence type="ECO:0000313" key="9">
    <source>
        <dbReference type="Proteomes" id="UP001238088"/>
    </source>
</evidence>
<accession>A0ABU0AE45</accession>
<feature type="transmembrane region" description="Helical" evidence="6">
    <location>
        <begin position="233"/>
        <end position="256"/>
    </location>
</feature>
<dbReference type="InterPro" id="IPR004797">
    <property type="entry name" value="Competence_ComEC/Rec2"/>
</dbReference>
<proteinExistence type="predicted"/>
<evidence type="ECO:0000256" key="2">
    <source>
        <dbReference type="ARBA" id="ARBA00022475"/>
    </source>
</evidence>
<evidence type="ECO:0000256" key="3">
    <source>
        <dbReference type="ARBA" id="ARBA00022692"/>
    </source>
</evidence>
<organism evidence="8 9">
    <name type="scientific">Cytobacillus purgationiresistens</name>
    <dbReference type="NCBI Taxonomy" id="863449"/>
    <lineage>
        <taxon>Bacteria</taxon>
        <taxon>Bacillati</taxon>
        <taxon>Bacillota</taxon>
        <taxon>Bacilli</taxon>
        <taxon>Bacillales</taxon>
        <taxon>Bacillaceae</taxon>
        <taxon>Cytobacillus</taxon>
    </lineage>
</organism>
<evidence type="ECO:0000256" key="5">
    <source>
        <dbReference type="ARBA" id="ARBA00023136"/>
    </source>
</evidence>
<feature type="transmembrane region" description="Helical" evidence="6">
    <location>
        <begin position="453"/>
        <end position="472"/>
    </location>
</feature>
<feature type="transmembrane region" description="Helical" evidence="6">
    <location>
        <begin position="268"/>
        <end position="299"/>
    </location>
</feature>
<dbReference type="Proteomes" id="UP001238088">
    <property type="component" value="Unassembled WGS sequence"/>
</dbReference>
<dbReference type="PANTHER" id="PTHR30619">
    <property type="entry name" value="DNA INTERNALIZATION/COMPETENCE PROTEIN COMEC/REC2"/>
    <property type="match status" value="1"/>
</dbReference>
<dbReference type="NCBIfam" id="TIGR00361">
    <property type="entry name" value="ComEC_Rec2"/>
    <property type="match status" value="1"/>
</dbReference>
<protein>
    <submittedName>
        <fullName evidence="8">Competence protein ComEC</fullName>
    </submittedName>
</protein>
<feature type="transmembrane region" description="Helical" evidence="6">
    <location>
        <begin position="418"/>
        <end position="433"/>
    </location>
</feature>
<feature type="transmembrane region" description="Helical" evidence="6">
    <location>
        <begin position="357"/>
        <end position="380"/>
    </location>
</feature>
<dbReference type="SUPFAM" id="SSF56281">
    <property type="entry name" value="Metallo-hydrolase/oxidoreductase"/>
    <property type="match status" value="1"/>
</dbReference>
<dbReference type="InterPro" id="IPR001279">
    <property type="entry name" value="Metallo-B-lactamas"/>
</dbReference>